<dbReference type="EC" id="2.5.1.18" evidence="1"/>
<dbReference type="Pfam" id="PF00043">
    <property type="entry name" value="GST_C"/>
    <property type="match status" value="1"/>
</dbReference>
<dbReference type="Gene3D" id="3.40.30.10">
    <property type="entry name" value="Glutaredoxin"/>
    <property type="match status" value="1"/>
</dbReference>
<dbReference type="InterPro" id="IPR004045">
    <property type="entry name" value="Glutathione_S-Trfase_N"/>
</dbReference>
<dbReference type="CDD" id="cd03058">
    <property type="entry name" value="GST_N_Tau"/>
    <property type="match status" value="1"/>
</dbReference>
<dbReference type="Proteomes" id="UP000006729">
    <property type="component" value="Chromosome 16"/>
</dbReference>
<evidence type="ECO:0000256" key="3">
    <source>
        <dbReference type="ARBA" id="ARBA00047960"/>
    </source>
</evidence>
<sequence length="42" mass="4948">MTMKIKLKQLLEGVQLTMSIKKPVPLSWRYQYQTRVLATVIL</sequence>
<proteinExistence type="inferred from homology"/>
<evidence type="ECO:0000313" key="6">
    <source>
        <dbReference type="Proteomes" id="UP000006729"/>
    </source>
</evidence>
<dbReference type="PROSITE" id="PS50404">
    <property type="entry name" value="GST_NTER"/>
    <property type="match status" value="1"/>
</dbReference>
<dbReference type="InterPro" id="IPR010987">
    <property type="entry name" value="Glutathione-S-Trfase_C-like"/>
</dbReference>
<dbReference type="EMBL" id="CM009305">
    <property type="protein sequence ID" value="PNS97449.2"/>
    <property type="molecule type" value="Genomic_DNA"/>
</dbReference>
<dbReference type="AlphaFoldDB" id="A0A2K1X9J5"/>
<dbReference type="SUPFAM" id="SSF52833">
    <property type="entry name" value="Thioredoxin-like"/>
    <property type="match status" value="1"/>
</dbReference>
<dbReference type="PANTHER" id="PTHR11260:SF762">
    <property type="entry name" value="GLUTATHIONE TRANSFERASE"/>
    <property type="match status" value="1"/>
</dbReference>
<dbReference type="InterPro" id="IPR036282">
    <property type="entry name" value="Glutathione-S-Trfase_C_sf"/>
</dbReference>
<dbReference type="InParanoid" id="A0A2K1X9J5"/>
<organism evidence="5 6">
    <name type="scientific">Populus trichocarpa</name>
    <name type="common">Western balsam poplar</name>
    <name type="synonym">Populus balsamifera subsp. trichocarpa</name>
    <dbReference type="NCBI Taxonomy" id="3694"/>
    <lineage>
        <taxon>Eukaryota</taxon>
        <taxon>Viridiplantae</taxon>
        <taxon>Streptophyta</taxon>
        <taxon>Embryophyta</taxon>
        <taxon>Tracheophyta</taxon>
        <taxon>Spermatophyta</taxon>
        <taxon>Magnoliopsida</taxon>
        <taxon>eudicotyledons</taxon>
        <taxon>Gunneridae</taxon>
        <taxon>Pentapetalae</taxon>
        <taxon>rosids</taxon>
        <taxon>fabids</taxon>
        <taxon>Malpighiales</taxon>
        <taxon>Salicaceae</taxon>
        <taxon>Saliceae</taxon>
        <taxon>Populus</taxon>
    </lineage>
</organism>
<gene>
    <name evidence="5" type="ORF">POPTR_016G023380v4</name>
</gene>
<dbReference type="GO" id="GO:0005737">
    <property type="term" value="C:cytoplasm"/>
    <property type="evidence" value="ECO:0000318"/>
    <property type="project" value="GO_Central"/>
</dbReference>
<dbReference type="GO" id="GO:0004364">
    <property type="term" value="F:glutathione transferase activity"/>
    <property type="evidence" value="ECO:0000318"/>
    <property type="project" value="GO_Central"/>
</dbReference>
<dbReference type="SUPFAM" id="SSF47616">
    <property type="entry name" value="GST C-terminal domain-like"/>
    <property type="match status" value="1"/>
</dbReference>
<dbReference type="FunFam" id="1.20.1050.10:FF:000012">
    <property type="entry name" value="Tau class glutathione S-transferase"/>
    <property type="match status" value="1"/>
</dbReference>
<dbReference type="CDD" id="cd03185">
    <property type="entry name" value="GST_C_Tau"/>
    <property type="match status" value="1"/>
</dbReference>
<accession>A0A2K1X9J5</accession>
<reference evidence="5 6" key="1">
    <citation type="journal article" date="2006" name="Science">
        <title>The genome of black cottonwood, Populus trichocarpa (Torr. &amp; Gray).</title>
        <authorList>
            <person name="Tuskan G.A."/>
            <person name="Difazio S."/>
            <person name="Jansson S."/>
            <person name="Bohlmann J."/>
            <person name="Grigoriev I."/>
            <person name="Hellsten U."/>
            <person name="Putnam N."/>
            <person name="Ralph S."/>
            <person name="Rombauts S."/>
            <person name="Salamov A."/>
            <person name="Schein J."/>
            <person name="Sterck L."/>
            <person name="Aerts A."/>
            <person name="Bhalerao R.R."/>
            <person name="Bhalerao R.P."/>
            <person name="Blaudez D."/>
            <person name="Boerjan W."/>
            <person name="Brun A."/>
            <person name="Brunner A."/>
            <person name="Busov V."/>
            <person name="Campbell M."/>
            <person name="Carlson J."/>
            <person name="Chalot M."/>
            <person name="Chapman J."/>
            <person name="Chen G.L."/>
            <person name="Cooper D."/>
            <person name="Coutinho P.M."/>
            <person name="Couturier J."/>
            <person name="Covert S."/>
            <person name="Cronk Q."/>
            <person name="Cunningham R."/>
            <person name="Davis J."/>
            <person name="Degroeve S."/>
            <person name="Dejardin A."/>
            <person name="Depamphilis C."/>
            <person name="Detter J."/>
            <person name="Dirks B."/>
            <person name="Dubchak I."/>
            <person name="Duplessis S."/>
            <person name="Ehlting J."/>
            <person name="Ellis B."/>
            <person name="Gendler K."/>
            <person name="Goodstein D."/>
            <person name="Gribskov M."/>
            <person name="Grimwood J."/>
            <person name="Groover A."/>
            <person name="Gunter L."/>
            <person name="Hamberger B."/>
            <person name="Heinze B."/>
            <person name="Helariutta Y."/>
            <person name="Henrissat B."/>
            <person name="Holligan D."/>
            <person name="Holt R."/>
            <person name="Huang W."/>
            <person name="Islam-Faridi N."/>
            <person name="Jones S."/>
            <person name="Jones-Rhoades M."/>
            <person name="Jorgensen R."/>
            <person name="Joshi C."/>
            <person name="Kangasjarvi J."/>
            <person name="Karlsson J."/>
            <person name="Kelleher C."/>
            <person name="Kirkpatrick R."/>
            <person name="Kirst M."/>
            <person name="Kohler A."/>
            <person name="Kalluri U."/>
            <person name="Larimer F."/>
            <person name="Leebens-Mack J."/>
            <person name="Leple J.C."/>
            <person name="Locascio P."/>
            <person name="Lou Y."/>
            <person name="Lucas S."/>
            <person name="Martin F."/>
            <person name="Montanini B."/>
            <person name="Napoli C."/>
            <person name="Nelson D.R."/>
            <person name="Nelson C."/>
            <person name="Nieminen K."/>
            <person name="Nilsson O."/>
            <person name="Pereda V."/>
            <person name="Peter G."/>
            <person name="Philippe R."/>
            <person name="Pilate G."/>
            <person name="Poliakov A."/>
            <person name="Razumovskaya J."/>
            <person name="Richardson P."/>
            <person name="Rinaldi C."/>
            <person name="Ritland K."/>
            <person name="Rouze P."/>
            <person name="Ryaboy D."/>
            <person name="Schmutz J."/>
            <person name="Schrader J."/>
            <person name="Segerman B."/>
            <person name="Shin H."/>
            <person name="Siddiqui A."/>
            <person name="Sterky F."/>
            <person name="Terry A."/>
            <person name="Tsai C.J."/>
            <person name="Uberbacher E."/>
            <person name="Unneberg P."/>
            <person name="Vahala J."/>
            <person name="Wall K."/>
            <person name="Wessler S."/>
            <person name="Yang G."/>
            <person name="Yin T."/>
            <person name="Douglas C."/>
            <person name="Marra M."/>
            <person name="Sandberg G."/>
            <person name="Van de Peer Y."/>
            <person name="Rokhsar D."/>
        </authorList>
    </citation>
    <scope>NUCLEOTIDE SEQUENCE [LARGE SCALE GENOMIC DNA]</scope>
    <source>
        <strain evidence="6">cv. Nisqually</strain>
    </source>
</reference>
<dbReference type="Pfam" id="PF02798">
    <property type="entry name" value="GST_N"/>
    <property type="match status" value="1"/>
</dbReference>
<dbReference type="PANTHER" id="PTHR11260">
    <property type="entry name" value="GLUTATHIONE S-TRANSFERASE, GST, SUPERFAMILY, GST DOMAIN CONTAINING"/>
    <property type="match status" value="1"/>
</dbReference>
<dbReference type="InterPro" id="IPR036249">
    <property type="entry name" value="Thioredoxin-like_sf"/>
</dbReference>
<dbReference type="PROSITE" id="PS50405">
    <property type="entry name" value="GST_CTER"/>
    <property type="match status" value="1"/>
</dbReference>
<dbReference type="SFLD" id="SFLDG01152">
    <property type="entry name" value="Main.3:_Omega-_and_Tau-like"/>
    <property type="match status" value="1"/>
</dbReference>
<dbReference type="SFLD" id="SFLDG00358">
    <property type="entry name" value="Main_(cytGST)"/>
    <property type="match status" value="1"/>
</dbReference>
<keyword evidence="6" id="KW-1185">Reference proteome</keyword>
<dbReference type="InterPro" id="IPR040079">
    <property type="entry name" value="Glutathione_S-Trfase"/>
</dbReference>
<dbReference type="STRING" id="3694.A0A2K1X9J5"/>
<dbReference type="InterPro" id="IPR045074">
    <property type="entry name" value="GST_C_Tau"/>
</dbReference>
<evidence type="ECO:0000313" key="5">
    <source>
        <dbReference type="EMBL" id="PNS97449.2"/>
    </source>
</evidence>
<evidence type="ECO:0000256" key="2">
    <source>
        <dbReference type="ARBA" id="ARBA00022679"/>
    </source>
</evidence>
<comment type="catalytic activity">
    <reaction evidence="3">
        <text>RX + glutathione = an S-substituted glutathione + a halide anion + H(+)</text>
        <dbReference type="Rhea" id="RHEA:16437"/>
        <dbReference type="ChEBI" id="CHEBI:15378"/>
        <dbReference type="ChEBI" id="CHEBI:16042"/>
        <dbReference type="ChEBI" id="CHEBI:17792"/>
        <dbReference type="ChEBI" id="CHEBI:57925"/>
        <dbReference type="ChEBI" id="CHEBI:90779"/>
        <dbReference type="EC" id="2.5.1.18"/>
    </reaction>
</comment>
<dbReference type="InterPro" id="IPR004046">
    <property type="entry name" value="GST_C"/>
</dbReference>
<keyword evidence="2" id="KW-0808">Transferase</keyword>
<comment type="caution">
    <text evidence="5">The sequence shown here is derived from an EMBL/GenBank/DDBJ whole genome shotgun (WGS) entry which is preliminary data.</text>
</comment>
<dbReference type="Gene3D" id="1.20.1050.10">
    <property type="match status" value="1"/>
</dbReference>
<dbReference type="GO" id="GO:0006749">
    <property type="term" value="P:glutathione metabolic process"/>
    <property type="evidence" value="ECO:0000318"/>
    <property type="project" value="GO_Central"/>
</dbReference>
<protein>
    <recommendedName>
        <fullName evidence="1">glutathione transferase</fullName>
        <ecNumber evidence="1">2.5.1.18</ecNumber>
    </recommendedName>
</protein>
<evidence type="ECO:0000256" key="4">
    <source>
        <dbReference type="RuleBase" id="RU003494"/>
    </source>
</evidence>
<comment type="similarity">
    <text evidence="4">Belongs to the GST superfamily.</text>
</comment>
<evidence type="ECO:0000256" key="1">
    <source>
        <dbReference type="ARBA" id="ARBA00012452"/>
    </source>
</evidence>
<name>A0A2K1X9J5_POPTR</name>
<dbReference type="SFLD" id="SFLDS00019">
    <property type="entry name" value="Glutathione_Transferase_(cytos"/>
    <property type="match status" value="1"/>
</dbReference>
<dbReference type="InterPro" id="IPR045073">
    <property type="entry name" value="Omega/Tau-like"/>
</dbReference>
<dbReference type="FunFam" id="3.40.30.10:FF:000014">
    <property type="entry name" value="Tau class glutathione S-transferase"/>
    <property type="match status" value="1"/>
</dbReference>